<reference evidence="1 2" key="1">
    <citation type="submission" date="2019-03" db="EMBL/GenBank/DDBJ databases">
        <title>First draft genome of Liparis tanakae, snailfish: a comprehensive survey of snailfish specific genes.</title>
        <authorList>
            <person name="Kim W."/>
            <person name="Song I."/>
            <person name="Jeong J.-H."/>
            <person name="Kim D."/>
            <person name="Kim S."/>
            <person name="Ryu S."/>
            <person name="Song J.Y."/>
            <person name="Lee S.K."/>
        </authorList>
    </citation>
    <scope>NUCLEOTIDE SEQUENCE [LARGE SCALE GENOMIC DNA]</scope>
    <source>
        <tissue evidence="1">Muscle</tissue>
    </source>
</reference>
<keyword evidence="2" id="KW-1185">Reference proteome</keyword>
<dbReference type="AlphaFoldDB" id="A0A4Z2ILS6"/>
<protein>
    <submittedName>
        <fullName evidence="1">Uncharacterized protein</fullName>
    </submittedName>
</protein>
<comment type="caution">
    <text evidence="1">The sequence shown here is derived from an EMBL/GenBank/DDBJ whole genome shotgun (WGS) entry which is preliminary data.</text>
</comment>
<name>A0A4Z2ILS6_9TELE</name>
<sequence>MAACSFLSTTESAFAIWRTEDDSLVTGQVLQDDRQVDDVVAHHVLVLGREDLLVDDLDWKDSERKKERNSNHNLSEVCTFILLATRCLFITFTVKWTGSPAIGTFPRSKSTTMPEPETRT</sequence>
<evidence type="ECO:0000313" key="1">
    <source>
        <dbReference type="EMBL" id="TNN78678.1"/>
    </source>
</evidence>
<proteinExistence type="predicted"/>
<dbReference type="Proteomes" id="UP000314294">
    <property type="component" value="Unassembled WGS sequence"/>
</dbReference>
<evidence type="ECO:0000313" key="2">
    <source>
        <dbReference type="Proteomes" id="UP000314294"/>
    </source>
</evidence>
<organism evidence="1 2">
    <name type="scientific">Liparis tanakae</name>
    <name type="common">Tanaka's snailfish</name>
    <dbReference type="NCBI Taxonomy" id="230148"/>
    <lineage>
        <taxon>Eukaryota</taxon>
        <taxon>Metazoa</taxon>
        <taxon>Chordata</taxon>
        <taxon>Craniata</taxon>
        <taxon>Vertebrata</taxon>
        <taxon>Euteleostomi</taxon>
        <taxon>Actinopterygii</taxon>
        <taxon>Neopterygii</taxon>
        <taxon>Teleostei</taxon>
        <taxon>Neoteleostei</taxon>
        <taxon>Acanthomorphata</taxon>
        <taxon>Eupercaria</taxon>
        <taxon>Perciformes</taxon>
        <taxon>Cottioidei</taxon>
        <taxon>Cottales</taxon>
        <taxon>Liparidae</taxon>
        <taxon>Liparis</taxon>
    </lineage>
</organism>
<gene>
    <name evidence="1" type="ORF">EYF80_011082</name>
</gene>
<dbReference type="EMBL" id="SRLO01000071">
    <property type="protein sequence ID" value="TNN78678.1"/>
    <property type="molecule type" value="Genomic_DNA"/>
</dbReference>
<accession>A0A4Z2ILS6</accession>